<proteinExistence type="predicted"/>
<dbReference type="Proteomes" id="UP000886602">
    <property type="component" value="Unassembled WGS sequence"/>
</dbReference>
<reference evidence="2" key="1">
    <citation type="submission" date="2020-10" db="EMBL/GenBank/DDBJ databases">
        <title>Connecting structure to function with the recovery of over 1000 high-quality activated sludge metagenome-assembled genomes encoding full-length rRNA genes using long-read sequencing.</title>
        <authorList>
            <person name="Singleton C.M."/>
            <person name="Petriglieri F."/>
            <person name="Kristensen J.M."/>
            <person name="Kirkegaard R.H."/>
            <person name="Michaelsen T.Y."/>
            <person name="Andersen M.H."/>
            <person name="Karst S.M."/>
            <person name="Dueholm M.S."/>
            <person name="Nielsen P.H."/>
            <person name="Albertsen M."/>
        </authorList>
    </citation>
    <scope>NUCLEOTIDE SEQUENCE</scope>
    <source>
        <strain evidence="2">EsbW_18-Q3-R4-48_MAXAC.044</strain>
    </source>
</reference>
<evidence type="ECO:0000256" key="1">
    <source>
        <dbReference type="SAM" id="Coils"/>
    </source>
</evidence>
<name>A0A9D7I9U4_9RHOO</name>
<accession>A0A9D7I9U4</accession>
<organism evidence="2 3">
    <name type="scientific">Candidatus Propionivibrio dominans</name>
    <dbReference type="NCBI Taxonomy" id="2954373"/>
    <lineage>
        <taxon>Bacteria</taxon>
        <taxon>Pseudomonadati</taxon>
        <taxon>Pseudomonadota</taxon>
        <taxon>Betaproteobacteria</taxon>
        <taxon>Rhodocyclales</taxon>
        <taxon>Rhodocyclaceae</taxon>
        <taxon>Propionivibrio</taxon>
    </lineage>
</organism>
<gene>
    <name evidence="2" type="ORF">IPJ48_16355</name>
</gene>
<feature type="coiled-coil region" evidence="1">
    <location>
        <begin position="18"/>
        <end position="62"/>
    </location>
</feature>
<comment type="caution">
    <text evidence="2">The sequence shown here is derived from an EMBL/GenBank/DDBJ whole genome shotgun (WGS) entry which is preliminary data.</text>
</comment>
<sequence>MSRLADEAMYFGAVADGVESQFDTIQMLKEQVAELNRRLAFNAKLLDENDKLREQLANALAANEHNLRVYHAAAAELRQQLSERDKQNLALKDALIKWRQQAFPGTDQRRVIERDFPTEPKP</sequence>
<dbReference type="EMBL" id="JADJNC010000032">
    <property type="protein sequence ID" value="MBK7424518.1"/>
    <property type="molecule type" value="Genomic_DNA"/>
</dbReference>
<keyword evidence="1" id="KW-0175">Coiled coil</keyword>
<evidence type="ECO:0000313" key="3">
    <source>
        <dbReference type="Proteomes" id="UP000886602"/>
    </source>
</evidence>
<dbReference type="AlphaFoldDB" id="A0A9D7I9U4"/>
<protein>
    <submittedName>
        <fullName evidence="2">Uncharacterized protein</fullName>
    </submittedName>
</protein>
<evidence type="ECO:0000313" key="2">
    <source>
        <dbReference type="EMBL" id="MBK7424518.1"/>
    </source>
</evidence>